<dbReference type="Pfam" id="PF02137">
    <property type="entry name" value="A_deamin"/>
    <property type="match status" value="1"/>
</dbReference>
<dbReference type="GO" id="GO:0043829">
    <property type="term" value="F:tRNA-specific adenosine-37 deaminase activity"/>
    <property type="evidence" value="ECO:0007669"/>
    <property type="project" value="TreeGrafter"/>
</dbReference>
<dbReference type="InterPro" id="IPR042935">
    <property type="entry name" value="Tad1"/>
</dbReference>
<comment type="caution">
    <text evidence="2">The sequence shown here is derived from an EMBL/GenBank/DDBJ whole genome shotgun (WGS) entry which is preliminary data.</text>
</comment>
<proteinExistence type="predicted"/>
<keyword evidence="3" id="KW-1185">Reference proteome</keyword>
<dbReference type="EMBL" id="JAVHNS010000002">
    <property type="protein sequence ID" value="KAK6361708.1"/>
    <property type="molecule type" value="Genomic_DNA"/>
</dbReference>
<evidence type="ECO:0000313" key="3">
    <source>
        <dbReference type="Proteomes" id="UP001373714"/>
    </source>
</evidence>
<reference evidence="2 3" key="1">
    <citation type="submission" date="2019-10" db="EMBL/GenBank/DDBJ databases">
        <authorList>
            <person name="Palmer J.M."/>
        </authorList>
    </citation>
    <scope>NUCLEOTIDE SEQUENCE [LARGE SCALE GENOMIC DNA]</scope>
    <source>
        <strain evidence="2 3">TWF730</strain>
    </source>
</reference>
<evidence type="ECO:0000259" key="1">
    <source>
        <dbReference type="PROSITE" id="PS50141"/>
    </source>
</evidence>
<dbReference type="PANTHER" id="PTHR47803">
    <property type="entry name" value="TRNA-SPECIFIC ADENOSINE DEAMINASE 1"/>
    <property type="match status" value="1"/>
</dbReference>
<feature type="domain" description="A to I editase" evidence="1">
    <location>
        <begin position="78"/>
        <end position="477"/>
    </location>
</feature>
<organism evidence="2 3">
    <name type="scientific">Orbilia blumenaviensis</name>
    <dbReference type="NCBI Taxonomy" id="1796055"/>
    <lineage>
        <taxon>Eukaryota</taxon>
        <taxon>Fungi</taxon>
        <taxon>Dikarya</taxon>
        <taxon>Ascomycota</taxon>
        <taxon>Pezizomycotina</taxon>
        <taxon>Orbiliomycetes</taxon>
        <taxon>Orbiliales</taxon>
        <taxon>Orbiliaceae</taxon>
        <taxon>Orbilia</taxon>
    </lineage>
</organism>
<sequence>MEERIAQLALATFNNLPAKCKPRTNPNVHEWVPMSAIILAHTHEPHSNNPTSNSTATVCNLEGEVVAQVDHEHLHLASLATGSKCLPATTLSVAGGLILHDSHSEILALRGLNRFLLEEARHMLIDPHYRSRYLVRNRNHDYIKENTTGDGSSCANGGSIDGGISGGSSDNEPPFALHPATSIHLFSTEPPCGDASMEFIISAQQDPTPWSLPPEAPTENLPGRSYFSALSIVRRKPSRPDAPPTLSKSCTDKLTLKQFTSALSSLSSIIICPRNVYISTFTVPFDKYNEEGYTRAFTTSTITTATTSTTGSATTIATKGRLSALPSSLTCPTLSHNNHCHYSFHPLTPTPLPSSFPFSHHYKYSKPATTASNEEPNHPKRKSSNISTIYMNHLHQQPVTEALISGVKQGNSQLSTSADDRKGSVVCRKKMWLLAREIAGLLRDGEVMKKLDGAIYADLKRCDPERKQVKELVTGALMGWEKNRGDDHWGL</sequence>
<dbReference type="PANTHER" id="PTHR47803:SF1">
    <property type="entry name" value="TRNA-SPECIFIC ADENOSINE DEAMINASE 1"/>
    <property type="match status" value="1"/>
</dbReference>
<dbReference type="AlphaFoldDB" id="A0AAV9VKI8"/>
<dbReference type="GO" id="GO:0002100">
    <property type="term" value="P:tRNA wobble adenosine to inosine editing"/>
    <property type="evidence" value="ECO:0007669"/>
    <property type="project" value="InterPro"/>
</dbReference>
<gene>
    <name evidence="2" type="ORF">TWF730_005422</name>
</gene>
<protein>
    <recommendedName>
        <fullName evidence="1">A to I editase domain-containing protein</fullName>
    </recommendedName>
</protein>
<accession>A0AAV9VKI8</accession>
<dbReference type="GO" id="GO:0003723">
    <property type="term" value="F:RNA binding"/>
    <property type="evidence" value="ECO:0007669"/>
    <property type="project" value="InterPro"/>
</dbReference>
<dbReference type="PROSITE" id="PS50141">
    <property type="entry name" value="A_DEAMIN_EDITASE"/>
    <property type="match status" value="1"/>
</dbReference>
<name>A0AAV9VKI8_9PEZI</name>
<dbReference type="Proteomes" id="UP001373714">
    <property type="component" value="Unassembled WGS sequence"/>
</dbReference>
<evidence type="ECO:0000313" key="2">
    <source>
        <dbReference type="EMBL" id="KAK6361708.1"/>
    </source>
</evidence>
<dbReference type="InterPro" id="IPR002466">
    <property type="entry name" value="A_deamin"/>
</dbReference>
<dbReference type="SMART" id="SM00552">
    <property type="entry name" value="ADEAMc"/>
    <property type="match status" value="1"/>
</dbReference>